<dbReference type="Proteomes" id="UP000216339">
    <property type="component" value="Unassembled WGS sequence"/>
</dbReference>
<accession>A0A271IXW1</accession>
<dbReference type="Pfam" id="PF13709">
    <property type="entry name" value="DUF4159"/>
    <property type="match status" value="1"/>
</dbReference>
<reference evidence="3 4" key="1">
    <citation type="submission" date="2016-11" db="EMBL/GenBank/DDBJ databases">
        <title>Study of marine rhodopsin-containing bacteria.</title>
        <authorList>
            <person name="Yoshizawa S."/>
            <person name="Kumagai Y."/>
            <person name="Kogure K."/>
        </authorList>
    </citation>
    <scope>NUCLEOTIDE SEQUENCE [LARGE SCALE GENOMIC DNA]</scope>
    <source>
        <strain evidence="3 4">SAORIC-28</strain>
    </source>
</reference>
<dbReference type="Gene3D" id="3.40.50.12140">
    <property type="entry name" value="Domain of unknown function DUF4159"/>
    <property type="match status" value="1"/>
</dbReference>
<dbReference type="AlphaFoldDB" id="A0A271IXW1"/>
<sequence length="226" mass="24728">MPLTRPVRFLLLAATLCIGAVPAVAQGEVQIARVQYGGGGDWYSGDPLPTLIAFAREHSLLDLAPEPITVELTSDRLFTVPILYLNGHGNVVLTDAEAGRLRRYLEGGGFLIVNDDYGLDEAVRRELRKVFPEQELQPLPASHPVYRAHYDFPDGLPKIHEHDGEPAVGYGLFHEGRLVVFYAHESDLGDGWEPAGVHPDSPAAREAALRMGVNLLVYAMTQGVVQ</sequence>
<dbReference type="RefSeq" id="WP_095509185.1">
    <property type="nucleotide sequence ID" value="NZ_MQWD01000001.1"/>
</dbReference>
<evidence type="ECO:0000256" key="1">
    <source>
        <dbReference type="SAM" id="SignalP"/>
    </source>
</evidence>
<keyword evidence="1" id="KW-0732">Signal</keyword>
<evidence type="ECO:0000259" key="2">
    <source>
        <dbReference type="Pfam" id="PF13709"/>
    </source>
</evidence>
<proteinExistence type="predicted"/>
<evidence type="ECO:0000313" key="3">
    <source>
        <dbReference type="EMBL" id="PAP75545.1"/>
    </source>
</evidence>
<dbReference type="OrthoDB" id="9804083at2"/>
<feature type="signal peptide" evidence="1">
    <location>
        <begin position="1"/>
        <end position="25"/>
    </location>
</feature>
<keyword evidence="4" id="KW-1185">Reference proteome</keyword>
<evidence type="ECO:0000313" key="4">
    <source>
        <dbReference type="Proteomes" id="UP000216339"/>
    </source>
</evidence>
<organism evidence="3 4">
    <name type="scientific">Rubrivirga marina</name>
    <dbReference type="NCBI Taxonomy" id="1196024"/>
    <lineage>
        <taxon>Bacteria</taxon>
        <taxon>Pseudomonadati</taxon>
        <taxon>Rhodothermota</taxon>
        <taxon>Rhodothermia</taxon>
        <taxon>Rhodothermales</taxon>
        <taxon>Rubricoccaceae</taxon>
        <taxon>Rubrivirga</taxon>
    </lineage>
</organism>
<feature type="domain" description="DUF4159" evidence="2">
    <location>
        <begin position="30"/>
        <end position="220"/>
    </location>
</feature>
<name>A0A271IXW1_9BACT</name>
<protein>
    <recommendedName>
        <fullName evidence="2">DUF4159 domain-containing protein</fullName>
    </recommendedName>
</protein>
<dbReference type="InterPro" id="IPR025297">
    <property type="entry name" value="DUF4159"/>
</dbReference>
<comment type="caution">
    <text evidence="3">The sequence shown here is derived from an EMBL/GenBank/DDBJ whole genome shotgun (WGS) entry which is preliminary data.</text>
</comment>
<dbReference type="EMBL" id="MQWD01000001">
    <property type="protein sequence ID" value="PAP75545.1"/>
    <property type="molecule type" value="Genomic_DNA"/>
</dbReference>
<gene>
    <name evidence="3" type="ORF">BSZ37_03365</name>
</gene>
<feature type="chain" id="PRO_5013012666" description="DUF4159 domain-containing protein" evidence="1">
    <location>
        <begin position="26"/>
        <end position="226"/>
    </location>
</feature>